<comment type="caution">
    <text evidence="2">The sequence shown here is derived from an EMBL/GenBank/DDBJ whole genome shotgun (WGS) entry which is preliminary data.</text>
</comment>
<gene>
    <name evidence="2" type="ORF">ASZ90_015997</name>
</gene>
<proteinExistence type="predicted"/>
<evidence type="ECO:0000256" key="1">
    <source>
        <dbReference type="SAM" id="MobiDB-lite"/>
    </source>
</evidence>
<name>A0A0W8F1Y2_9ZZZZ</name>
<protein>
    <submittedName>
        <fullName evidence="2">Uncharacterized protein</fullName>
    </submittedName>
</protein>
<accession>A0A0W8F1Y2</accession>
<sequence>MRRIHTTIGIAAVLLMLVLLVFPVQAVPGIRTSTAGGILHGMVPAGALERLEEQGYDMTAVRAAVERGDTDAARALLEQFMAEHREELPPPPGEEARLSARLDALEAEGIDVSAPRAALESGDLNAVFTLLRQLLDKNRDVLPPTPRDMRFLAQIDRLEAQGYDMTAIRAAVESGDTGTARTLLAQFMAEHRDELPAPPAGEDRLTARADRTDASCGTAGKDTGVSGNGTIGTNRTVHHPFIEGSGSGYTRIPAAGAKPGRGIPGAASGQTTQ</sequence>
<feature type="region of interest" description="Disordered" evidence="1">
    <location>
        <begin position="212"/>
        <end position="273"/>
    </location>
</feature>
<organism evidence="2">
    <name type="scientific">hydrocarbon metagenome</name>
    <dbReference type="NCBI Taxonomy" id="938273"/>
    <lineage>
        <taxon>unclassified sequences</taxon>
        <taxon>metagenomes</taxon>
        <taxon>ecological metagenomes</taxon>
    </lineage>
</organism>
<evidence type="ECO:0000313" key="2">
    <source>
        <dbReference type="EMBL" id="KUG14371.1"/>
    </source>
</evidence>
<dbReference type="EMBL" id="LNQE01001666">
    <property type="protein sequence ID" value="KUG14371.1"/>
    <property type="molecule type" value="Genomic_DNA"/>
</dbReference>
<dbReference type="AlphaFoldDB" id="A0A0W8F1Y2"/>
<reference evidence="2" key="1">
    <citation type="journal article" date="2015" name="Proc. Natl. Acad. Sci. U.S.A.">
        <title>Networks of energetic and metabolic interactions define dynamics in microbial communities.</title>
        <authorList>
            <person name="Embree M."/>
            <person name="Liu J.K."/>
            <person name="Al-Bassam M.M."/>
            <person name="Zengler K."/>
        </authorList>
    </citation>
    <scope>NUCLEOTIDE SEQUENCE</scope>
</reference>